<keyword evidence="2" id="KW-1185">Reference proteome</keyword>
<organism evidence="1 2">
    <name type="scientific">Tulasnella calospora MUT 4182</name>
    <dbReference type="NCBI Taxonomy" id="1051891"/>
    <lineage>
        <taxon>Eukaryota</taxon>
        <taxon>Fungi</taxon>
        <taxon>Dikarya</taxon>
        <taxon>Basidiomycota</taxon>
        <taxon>Agaricomycotina</taxon>
        <taxon>Agaricomycetes</taxon>
        <taxon>Cantharellales</taxon>
        <taxon>Tulasnellaceae</taxon>
        <taxon>Tulasnella</taxon>
    </lineage>
</organism>
<dbReference type="AlphaFoldDB" id="A0A0C3LMV8"/>
<evidence type="ECO:0000313" key="1">
    <source>
        <dbReference type="EMBL" id="KIO22682.1"/>
    </source>
</evidence>
<reference evidence="1 2" key="1">
    <citation type="submission" date="2014-04" db="EMBL/GenBank/DDBJ databases">
        <authorList>
            <consortium name="DOE Joint Genome Institute"/>
            <person name="Kuo A."/>
            <person name="Girlanda M."/>
            <person name="Perotto S."/>
            <person name="Kohler A."/>
            <person name="Nagy L.G."/>
            <person name="Floudas D."/>
            <person name="Copeland A."/>
            <person name="Barry K.W."/>
            <person name="Cichocki N."/>
            <person name="Veneault-Fourrey C."/>
            <person name="LaButti K."/>
            <person name="Lindquist E.A."/>
            <person name="Lipzen A."/>
            <person name="Lundell T."/>
            <person name="Morin E."/>
            <person name="Murat C."/>
            <person name="Sun H."/>
            <person name="Tunlid A."/>
            <person name="Henrissat B."/>
            <person name="Grigoriev I.V."/>
            <person name="Hibbett D.S."/>
            <person name="Martin F."/>
            <person name="Nordberg H.P."/>
            <person name="Cantor M.N."/>
            <person name="Hua S.X."/>
        </authorList>
    </citation>
    <scope>NUCLEOTIDE SEQUENCE [LARGE SCALE GENOMIC DNA]</scope>
    <source>
        <strain evidence="1 2">MUT 4182</strain>
    </source>
</reference>
<dbReference type="PANTHER" id="PTHR12459:SF19">
    <property type="entry name" value="TRANSMEMBRANE PROTEIN 135 N-TERMINAL DOMAIN-CONTAINING PROTEIN"/>
    <property type="match status" value="1"/>
</dbReference>
<dbReference type="Proteomes" id="UP000054248">
    <property type="component" value="Unassembled WGS sequence"/>
</dbReference>
<reference evidence="2" key="2">
    <citation type="submission" date="2015-01" db="EMBL/GenBank/DDBJ databases">
        <title>Evolutionary Origins and Diversification of the Mycorrhizal Mutualists.</title>
        <authorList>
            <consortium name="DOE Joint Genome Institute"/>
            <consortium name="Mycorrhizal Genomics Consortium"/>
            <person name="Kohler A."/>
            <person name="Kuo A."/>
            <person name="Nagy L.G."/>
            <person name="Floudas D."/>
            <person name="Copeland A."/>
            <person name="Barry K.W."/>
            <person name="Cichocki N."/>
            <person name="Veneault-Fourrey C."/>
            <person name="LaButti K."/>
            <person name="Lindquist E.A."/>
            <person name="Lipzen A."/>
            <person name="Lundell T."/>
            <person name="Morin E."/>
            <person name="Murat C."/>
            <person name="Riley R."/>
            <person name="Ohm R."/>
            <person name="Sun H."/>
            <person name="Tunlid A."/>
            <person name="Henrissat B."/>
            <person name="Grigoriev I.V."/>
            <person name="Hibbett D.S."/>
            <person name="Martin F."/>
        </authorList>
    </citation>
    <scope>NUCLEOTIDE SEQUENCE [LARGE SCALE GENOMIC DNA]</scope>
    <source>
        <strain evidence="2">MUT 4182</strain>
    </source>
</reference>
<proteinExistence type="predicted"/>
<dbReference type="EMBL" id="KN823103">
    <property type="protein sequence ID" value="KIO22682.1"/>
    <property type="molecule type" value="Genomic_DNA"/>
</dbReference>
<dbReference type="OrthoDB" id="3247964at2759"/>
<dbReference type="PANTHER" id="PTHR12459">
    <property type="entry name" value="TRANSMEMBRANE PROTEIN 135-RELATED"/>
    <property type="match status" value="1"/>
</dbReference>
<accession>A0A0C3LMV8</accession>
<evidence type="ECO:0000313" key="2">
    <source>
        <dbReference type="Proteomes" id="UP000054248"/>
    </source>
</evidence>
<gene>
    <name evidence="1" type="ORF">M407DRAFT_216134</name>
</gene>
<sequence length="316" mass="36380">NFRYALLPVFLPIVYRAADRFLTPGTEDASDPSAPKPKHLRIVKRFRSVLPAILSSPLFVLLPETIRTEVALYFFSTFLYTFADNKSRKEIKSKKEILENWRDYLPPAWTVSMLANTCLLWTFIFEPYAFPERYHDAIIKHSSRYLPRSRPLDDIRQIIASTSHPHSEACCSPHSFVLCENLHPTQVSCFKNFFAAFKDEAVKFGGWFPGSPGADVRVLYYRFTVIIFEFIDSAVRGTAFLSGSITSVWALSCVLQRIIPEGRFSKSRWIINSSLSSMWILLLSQSQQFAVSMYQFRLATFSVWKLWKARGGRSIK</sequence>
<feature type="non-terminal residue" evidence="1">
    <location>
        <position position="316"/>
    </location>
</feature>
<dbReference type="HOGENOM" id="CLU_811802_0_0_1"/>
<feature type="non-terminal residue" evidence="1">
    <location>
        <position position="1"/>
    </location>
</feature>
<dbReference type="InterPro" id="IPR026749">
    <property type="entry name" value="Tmem135"/>
</dbReference>
<name>A0A0C3LMV8_9AGAM</name>
<protein>
    <submittedName>
        <fullName evidence="1">Uncharacterized protein</fullName>
    </submittedName>
</protein>